<evidence type="ECO:0000256" key="2">
    <source>
        <dbReference type="SAM" id="SignalP"/>
    </source>
</evidence>
<evidence type="ECO:0000313" key="4">
    <source>
        <dbReference type="EMBL" id="MCG9971321.1"/>
    </source>
</evidence>
<evidence type="ECO:0000259" key="3">
    <source>
        <dbReference type="PROSITE" id="PS50853"/>
    </source>
</evidence>
<feature type="domain" description="Fibronectin type-III" evidence="3">
    <location>
        <begin position="683"/>
        <end position="776"/>
    </location>
</feature>
<dbReference type="AlphaFoldDB" id="A0A9X1UWJ7"/>
<sequence length="776" mass="85639">MKKLIVILFCLGLLQSCSKSSENETMKPTNENPKSIEISKISGYIQKGPYVNGTGIVMHELDDTMTQTGKSFTTQINSNDGKFEISDINLSSEYVELSANGFYFDEVKGEISSSQLNLYALSNVQSVSDVNVNLLTHLEKQRVEHLIEEGHSFEEAKKMAQKEILAIFNIHEDDLAPSELLDISKDAILLTISSILQGNRSVGELTELLASISSDIAEDGVLDDTSILEQLRQSALNLDPSQIRNNLVERYESLGIEVTIPVFEQYVEGYLNFTATNPEITNVEVNVITADSIAIISRVMANNSETEVIFEYGVTESLNEKVVFSESPINGSNVTSLSLDISGLKPATTYHYQVSASNEFGNVSSPVDSFTTLGGLPEEIGNLTLVAGTHKIEVQGAVNPNYLETEVHIQFIEYQQNFEQADSVKVDQSPISPYSDGNITALIEDLKPGTRYWVRLKLENEIGVTYGDPMDIYTLGSAPNILIFDIAGGQPKAKSVETYIEIGENTLSTQLILEYSTSNTFDNSVKYLDTLLGPSAQDIGFLKKINGLEMDQNYFVRLTLKNNVGEDSSELIFKTLDGIIKFSELMYDSTYSDPEIHLYVNIKEDGGLAIQERGLLYSLSPGLTLENSNATRIPDPGSNESHFTTYLPDLEPGKIYYARGYAFNESGVFYTNEIEFESLKLPEVATVEVRDVTSNSAWVMGTVISNGGSSVLITGVCWSKNPNVTIDDSKITGDGEKKDFTIENLEPNTQYYVRFFGQNGAGTSYGEELQFVTNPE</sequence>
<dbReference type="PANTHER" id="PTHR13817:SF166">
    <property type="entry name" value="NEURONAL IGCAM-RELATED"/>
    <property type="match status" value="1"/>
</dbReference>
<dbReference type="CDD" id="cd00063">
    <property type="entry name" value="FN3"/>
    <property type="match status" value="2"/>
</dbReference>
<keyword evidence="5" id="KW-1185">Reference proteome</keyword>
<feature type="domain" description="Fibronectin type-III" evidence="3">
    <location>
        <begin position="279"/>
        <end position="379"/>
    </location>
</feature>
<name>A0A9X1UWJ7_9FLAO</name>
<dbReference type="SUPFAM" id="SSF49265">
    <property type="entry name" value="Fibronectin type III"/>
    <property type="match status" value="2"/>
</dbReference>
<dbReference type="InterPro" id="IPR003961">
    <property type="entry name" value="FN3_dom"/>
</dbReference>
<organism evidence="4 5">
    <name type="scientific">Christiangramia crocea</name>
    <dbReference type="NCBI Taxonomy" id="2904124"/>
    <lineage>
        <taxon>Bacteria</taxon>
        <taxon>Pseudomonadati</taxon>
        <taxon>Bacteroidota</taxon>
        <taxon>Flavobacteriia</taxon>
        <taxon>Flavobacteriales</taxon>
        <taxon>Flavobacteriaceae</taxon>
        <taxon>Christiangramia</taxon>
    </lineage>
</organism>
<dbReference type="EMBL" id="JAJSON010000016">
    <property type="protein sequence ID" value="MCG9971321.1"/>
    <property type="molecule type" value="Genomic_DNA"/>
</dbReference>
<reference evidence="4" key="1">
    <citation type="submission" date="2021-12" db="EMBL/GenBank/DDBJ databases">
        <title>Description of Gramella crocea sp. nov., a new bacterium isolated from activated sludge.</title>
        <authorList>
            <person name="Zhang X."/>
        </authorList>
    </citation>
    <scope>NUCLEOTIDE SEQUENCE</scope>
    <source>
        <strain evidence="4">YB25</strain>
    </source>
</reference>
<dbReference type="InterPro" id="IPR050964">
    <property type="entry name" value="Striated_Muscle_Regulatory"/>
</dbReference>
<dbReference type="PANTHER" id="PTHR13817">
    <property type="entry name" value="TITIN"/>
    <property type="match status" value="1"/>
</dbReference>
<feature type="chain" id="PRO_5040744562" evidence="2">
    <location>
        <begin position="22"/>
        <end position="776"/>
    </location>
</feature>
<evidence type="ECO:0000256" key="1">
    <source>
        <dbReference type="ARBA" id="ARBA00022737"/>
    </source>
</evidence>
<dbReference type="SMART" id="SM00060">
    <property type="entry name" value="FN3"/>
    <property type="match status" value="3"/>
</dbReference>
<dbReference type="Gene3D" id="2.60.40.10">
    <property type="entry name" value="Immunoglobulins"/>
    <property type="match status" value="2"/>
</dbReference>
<dbReference type="RefSeq" id="WP_240097457.1">
    <property type="nucleotide sequence ID" value="NZ_JAJSON010000016.1"/>
</dbReference>
<proteinExistence type="predicted"/>
<protein>
    <submittedName>
        <fullName evidence="4">Fibronectin type III domain-containing protein</fullName>
    </submittedName>
</protein>
<dbReference type="Proteomes" id="UP001139344">
    <property type="component" value="Unassembled WGS sequence"/>
</dbReference>
<feature type="signal peptide" evidence="2">
    <location>
        <begin position="1"/>
        <end position="21"/>
    </location>
</feature>
<keyword evidence="2" id="KW-0732">Signal</keyword>
<comment type="caution">
    <text evidence="4">The sequence shown here is derived from an EMBL/GenBank/DDBJ whole genome shotgun (WGS) entry which is preliminary data.</text>
</comment>
<dbReference type="InterPro" id="IPR036116">
    <property type="entry name" value="FN3_sf"/>
</dbReference>
<dbReference type="PROSITE" id="PS51257">
    <property type="entry name" value="PROKAR_LIPOPROTEIN"/>
    <property type="match status" value="1"/>
</dbReference>
<dbReference type="PROSITE" id="PS50853">
    <property type="entry name" value="FN3"/>
    <property type="match status" value="2"/>
</dbReference>
<accession>A0A9X1UWJ7</accession>
<keyword evidence="1" id="KW-0677">Repeat</keyword>
<gene>
    <name evidence="4" type="ORF">LU635_06685</name>
</gene>
<dbReference type="InterPro" id="IPR013783">
    <property type="entry name" value="Ig-like_fold"/>
</dbReference>
<evidence type="ECO:0000313" key="5">
    <source>
        <dbReference type="Proteomes" id="UP001139344"/>
    </source>
</evidence>